<evidence type="ECO:0000256" key="1">
    <source>
        <dbReference type="PROSITE-ProRule" id="PRU00191"/>
    </source>
</evidence>
<proteinExistence type="predicted"/>
<evidence type="ECO:0000313" key="3">
    <source>
        <dbReference type="EMBL" id="GIX76951.1"/>
    </source>
</evidence>
<organism evidence="3 4">
    <name type="scientific">Caerostris extrusa</name>
    <name type="common">Bark spider</name>
    <name type="synonym">Caerostris bankana</name>
    <dbReference type="NCBI Taxonomy" id="172846"/>
    <lineage>
        <taxon>Eukaryota</taxon>
        <taxon>Metazoa</taxon>
        <taxon>Ecdysozoa</taxon>
        <taxon>Arthropoda</taxon>
        <taxon>Chelicerata</taxon>
        <taxon>Arachnida</taxon>
        <taxon>Araneae</taxon>
        <taxon>Araneomorphae</taxon>
        <taxon>Entelegynae</taxon>
        <taxon>Araneoidea</taxon>
        <taxon>Araneidae</taxon>
        <taxon>Caerostris</taxon>
    </lineage>
</organism>
<dbReference type="Proteomes" id="UP001054945">
    <property type="component" value="Unassembled WGS sequence"/>
</dbReference>
<dbReference type="InterPro" id="IPR000980">
    <property type="entry name" value="SH2"/>
</dbReference>
<comment type="caution">
    <text evidence="3">The sequence shown here is derived from an EMBL/GenBank/DDBJ whole genome shotgun (WGS) entry which is preliminary data.</text>
</comment>
<accession>A0AAV4MWT9</accession>
<sequence>MASVLGFCCKDARSSMSESIEVTVLPVPVESMLYFYGSISRETAEWILWDRGCRDGMYLLRESNSDYCASLSDKKLSSGGGGALWSARQKFAGPVELVQGVEGLACKPTLPCNKSLDSVLPLTHTGESQRRPPVKLYSRRGKEWGID</sequence>
<evidence type="ECO:0000313" key="4">
    <source>
        <dbReference type="Proteomes" id="UP001054945"/>
    </source>
</evidence>
<dbReference type="GO" id="GO:0016301">
    <property type="term" value="F:kinase activity"/>
    <property type="evidence" value="ECO:0007669"/>
    <property type="project" value="UniProtKB-KW"/>
</dbReference>
<dbReference type="InterPro" id="IPR036860">
    <property type="entry name" value="SH2_dom_sf"/>
</dbReference>
<keyword evidence="1" id="KW-0727">SH2 domain</keyword>
<dbReference type="EMBL" id="BPLR01020291">
    <property type="protein sequence ID" value="GIX76951.1"/>
    <property type="molecule type" value="Genomic_DNA"/>
</dbReference>
<dbReference type="Gene3D" id="3.30.505.10">
    <property type="entry name" value="SH2 domain"/>
    <property type="match status" value="1"/>
</dbReference>
<keyword evidence="3" id="KW-0808">Transferase</keyword>
<dbReference type="Pfam" id="PF00017">
    <property type="entry name" value="SH2"/>
    <property type="match status" value="1"/>
</dbReference>
<feature type="domain" description="SH2" evidence="2">
    <location>
        <begin position="34"/>
        <end position="77"/>
    </location>
</feature>
<evidence type="ECO:0000259" key="2">
    <source>
        <dbReference type="PROSITE" id="PS50001"/>
    </source>
</evidence>
<keyword evidence="3" id="KW-0418">Kinase</keyword>
<feature type="non-terminal residue" evidence="3">
    <location>
        <position position="147"/>
    </location>
</feature>
<reference evidence="3 4" key="1">
    <citation type="submission" date="2021-06" db="EMBL/GenBank/DDBJ databases">
        <title>Caerostris extrusa draft genome.</title>
        <authorList>
            <person name="Kono N."/>
            <person name="Arakawa K."/>
        </authorList>
    </citation>
    <scope>NUCLEOTIDE SEQUENCE [LARGE SCALE GENOMIC DNA]</scope>
</reference>
<dbReference type="AlphaFoldDB" id="A0AAV4MWT9"/>
<name>A0AAV4MWT9_CAEEX</name>
<protein>
    <submittedName>
        <fullName evidence="3">Tyrosine-protein kinase</fullName>
    </submittedName>
</protein>
<dbReference type="SUPFAM" id="SSF55550">
    <property type="entry name" value="SH2 domain"/>
    <property type="match status" value="1"/>
</dbReference>
<gene>
    <name evidence="3" type="primary">SYK</name>
    <name evidence="3" type="ORF">CEXT_769691</name>
</gene>
<keyword evidence="4" id="KW-1185">Reference proteome</keyword>
<dbReference type="PROSITE" id="PS50001">
    <property type="entry name" value="SH2"/>
    <property type="match status" value="1"/>
</dbReference>